<proteinExistence type="inferred from homology"/>
<dbReference type="GO" id="GO:0071973">
    <property type="term" value="P:bacterial-type flagellum-dependent cell motility"/>
    <property type="evidence" value="ECO:0007669"/>
    <property type="project" value="InterPro"/>
</dbReference>
<dbReference type="Pfam" id="PF02049">
    <property type="entry name" value="FliE"/>
    <property type="match status" value="1"/>
</dbReference>
<dbReference type="HAMAP" id="MF_00724">
    <property type="entry name" value="FliE"/>
    <property type="match status" value="1"/>
</dbReference>
<evidence type="ECO:0000256" key="5">
    <source>
        <dbReference type="HAMAP-Rule" id="MF_00724"/>
    </source>
</evidence>
<comment type="similarity">
    <text evidence="2 5">Belongs to the FliE family.</text>
</comment>
<dbReference type="GO" id="GO:0005198">
    <property type="term" value="F:structural molecule activity"/>
    <property type="evidence" value="ECO:0007669"/>
    <property type="project" value="UniProtKB-UniRule"/>
</dbReference>
<dbReference type="NCBIfam" id="TIGR00205">
    <property type="entry name" value="fliE"/>
    <property type="match status" value="1"/>
</dbReference>
<name>A0A119CYI2_SHEFR</name>
<dbReference type="PANTHER" id="PTHR34653:SF1">
    <property type="entry name" value="FLAGELLAR HOOK-BASAL BODY COMPLEX PROTEIN FLIE"/>
    <property type="match status" value="1"/>
</dbReference>
<evidence type="ECO:0000256" key="2">
    <source>
        <dbReference type="ARBA" id="ARBA00009272"/>
    </source>
</evidence>
<protein>
    <recommendedName>
        <fullName evidence="3 5">Flagellar hook-basal body complex protein FliE</fullName>
    </recommendedName>
</protein>
<sequence>MVNGTVISANSLMETFSLQREVAKGAISIKSNSMDNDIDMGSFTDLMKQKVASVNEAQNYSSNLMKAVDSGRSDDLVGAMVASQKASLSFSAMIQIRNRLVQAFDDVIKMPI</sequence>
<reference evidence="6 7" key="1">
    <citation type="submission" date="2016-01" db="EMBL/GenBank/DDBJ databases">
        <title>Draft genome of the antarctic isolate Shewanella frigidimarina Ag06-30.</title>
        <authorList>
            <person name="Parmeciano Di Noto G."/>
            <person name="Vazquez S."/>
            <person name="Mac Cormack W."/>
            <person name="Iriarte A."/>
            <person name="Quiroga C."/>
        </authorList>
    </citation>
    <scope>NUCLEOTIDE SEQUENCE [LARGE SCALE GENOMIC DNA]</scope>
    <source>
        <strain evidence="6 7">Ag06-30</strain>
    </source>
</reference>
<dbReference type="PANTHER" id="PTHR34653">
    <property type="match status" value="1"/>
</dbReference>
<dbReference type="AlphaFoldDB" id="A0A119CYI2"/>
<dbReference type="RefSeq" id="WP_059747981.1">
    <property type="nucleotide sequence ID" value="NZ_JBOZOX010000010.1"/>
</dbReference>
<keyword evidence="6" id="KW-0282">Flagellum</keyword>
<dbReference type="GO" id="GO:0003774">
    <property type="term" value="F:cytoskeletal motor activity"/>
    <property type="evidence" value="ECO:0007669"/>
    <property type="project" value="InterPro"/>
</dbReference>
<comment type="caution">
    <text evidence="6">The sequence shown here is derived from an EMBL/GenBank/DDBJ whole genome shotgun (WGS) entry which is preliminary data.</text>
</comment>
<comment type="subcellular location">
    <subcellularLocation>
        <location evidence="1 5">Bacterial flagellum basal body</location>
    </subcellularLocation>
</comment>
<dbReference type="PRINTS" id="PR01006">
    <property type="entry name" value="FLGHOOKFLIE"/>
</dbReference>
<organism evidence="6">
    <name type="scientific">Shewanella frigidimarina</name>
    <dbReference type="NCBI Taxonomy" id="56812"/>
    <lineage>
        <taxon>Bacteria</taxon>
        <taxon>Pseudomonadati</taxon>
        <taxon>Pseudomonadota</taxon>
        <taxon>Gammaproteobacteria</taxon>
        <taxon>Alteromonadales</taxon>
        <taxon>Shewanellaceae</taxon>
        <taxon>Shewanella</taxon>
    </lineage>
</organism>
<keyword evidence="4 5" id="KW-0975">Bacterial flagellum</keyword>
<keyword evidence="6" id="KW-0966">Cell projection</keyword>
<evidence type="ECO:0000313" key="7">
    <source>
        <dbReference type="Proteomes" id="UP000055702"/>
    </source>
</evidence>
<dbReference type="GO" id="GO:0009425">
    <property type="term" value="C:bacterial-type flagellum basal body"/>
    <property type="evidence" value="ECO:0007669"/>
    <property type="project" value="UniProtKB-SubCell"/>
</dbReference>
<evidence type="ECO:0000256" key="1">
    <source>
        <dbReference type="ARBA" id="ARBA00004117"/>
    </source>
</evidence>
<dbReference type="Proteomes" id="UP000055702">
    <property type="component" value="Unassembled WGS sequence"/>
</dbReference>
<keyword evidence="6" id="KW-0969">Cilium</keyword>
<gene>
    <name evidence="5" type="primary">fliE</name>
    <name evidence="6" type="ORF">AWJ07_10830</name>
</gene>
<evidence type="ECO:0000256" key="3">
    <source>
        <dbReference type="ARBA" id="ARBA00018024"/>
    </source>
</evidence>
<dbReference type="EMBL" id="LRDC01000090">
    <property type="protein sequence ID" value="KVW99796.1"/>
    <property type="molecule type" value="Genomic_DNA"/>
</dbReference>
<accession>A0A119CYI2</accession>
<dbReference type="InterPro" id="IPR001624">
    <property type="entry name" value="FliE"/>
</dbReference>
<evidence type="ECO:0000313" key="6">
    <source>
        <dbReference type="EMBL" id="KVW99796.1"/>
    </source>
</evidence>
<evidence type="ECO:0000256" key="4">
    <source>
        <dbReference type="ARBA" id="ARBA00023143"/>
    </source>
</evidence>